<feature type="domain" description="Cation efflux protein cytoplasmic" evidence="11">
    <location>
        <begin position="210"/>
        <end position="285"/>
    </location>
</feature>
<accession>A0A432VYP9</accession>
<feature type="domain" description="Cation efflux protein transmembrane" evidence="10">
    <location>
        <begin position="12"/>
        <end position="205"/>
    </location>
</feature>
<protein>
    <submittedName>
        <fullName evidence="12">Cation transporter</fullName>
    </submittedName>
</protein>
<dbReference type="InterPro" id="IPR050291">
    <property type="entry name" value="CDF_Transporter"/>
</dbReference>
<dbReference type="GO" id="GO:0006829">
    <property type="term" value="P:zinc ion transport"/>
    <property type="evidence" value="ECO:0007669"/>
    <property type="project" value="UniProtKB-KW"/>
</dbReference>
<dbReference type="NCBIfam" id="TIGR01297">
    <property type="entry name" value="CDF"/>
    <property type="match status" value="1"/>
</dbReference>
<comment type="subcellular location">
    <subcellularLocation>
        <location evidence="1">Membrane</location>
        <topology evidence="1">Multi-pass membrane protein</topology>
    </subcellularLocation>
</comment>
<dbReference type="AlphaFoldDB" id="A0A432VYP9"/>
<feature type="transmembrane region" description="Helical" evidence="9">
    <location>
        <begin position="12"/>
        <end position="31"/>
    </location>
</feature>
<evidence type="ECO:0000259" key="10">
    <source>
        <dbReference type="Pfam" id="PF01545"/>
    </source>
</evidence>
<dbReference type="Pfam" id="PF01545">
    <property type="entry name" value="Cation_efflux"/>
    <property type="match status" value="1"/>
</dbReference>
<dbReference type="Pfam" id="PF16916">
    <property type="entry name" value="ZT_dimer"/>
    <property type="match status" value="1"/>
</dbReference>
<dbReference type="PANTHER" id="PTHR43840">
    <property type="entry name" value="MITOCHONDRIAL METAL TRANSPORTER 1-RELATED"/>
    <property type="match status" value="1"/>
</dbReference>
<dbReference type="Proteomes" id="UP000288212">
    <property type="component" value="Unassembled WGS sequence"/>
</dbReference>
<dbReference type="Gene3D" id="3.30.70.1350">
    <property type="entry name" value="Cation efflux protein, cytoplasmic domain"/>
    <property type="match status" value="1"/>
</dbReference>
<dbReference type="Gene3D" id="1.20.1510.10">
    <property type="entry name" value="Cation efflux protein transmembrane domain"/>
    <property type="match status" value="1"/>
</dbReference>
<sequence length="392" mass="43035">MEGVKEGKRVTLIGAFVNAILSAMKMLVGWFGGSAALVADGLHSFSDLITDVLVYWVFRVAHRAPDASHPWGHKRIETLATIALAVILGVVAVLMAWDSVQVLLAGEPLSAPSQWTLIVAAISIIANEGLYWLTVRAGKKANSQLLIANAWHHRTDSLSSIVVLVAIAGAIAGIWWLDALAAVLVALLIGKVALDMLLTNAKELVDTAVPAQQLEKIKATAREIDGVLDVHSAKSRFSGGNILLELHIQVAPELTVTEGHYIGEQVVERLLRTFDEVTYVIYHIDTRNDQATARAELTLPNRVEIERLFSQFHARLPANLKDLVSGSQLNLHYLAEGIVIDVKLDVPMSANEAQDKLQRDERQLRTLAQFYRTQFADVDGIAKVRVWYGIEE</sequence>
<feature type="transmembrane region" description="Helical" evidence="9">
    <location>
        <begin position="79"/>
        <end position="97"/>
    </location>
</feature>
<dbReference type="GO" id="GO:0008324">
    <property type="term" value="F:monoatomic cation transmembrane transporter activity"/>
    <property type="evidence" value="ECO:0007669"/>
    <property type="project" value="InterPro"/>
</dbReference>
<dbReference type="FunFam" id="1.20.1510.10:FF:000006">
    <property type="entry name" value="Divalent cation efflux transporter"/>
    <property type="match status" value="1"/>
</dbReference>
<keyword evidence="4" id="KW-0408">Iron</keyword>
<dbReference type="GO" id="GO:0016020">
    <property type="term" value="C:membrane"/>
    <property type="evidence" value="ECO:0007669"/>
    <property type="project" value="UniProtKB-SubCell"/>
</dbReference>
<evidence type="ECO:0000256" key="9">
    <source>
        <dbReference type="SAM" id="Phobius"/>
    </source>
</evidence>
<gene>
    <name evidence="12" type="ORF">CWE06_02745</name>
</gene>
<feature type="transmembrane region" description="Helical" evidence="9">
    <location>
        <begin position="37"/>
        <end position="58"/>
    </location>
</feature>
<evidence type="ECO:0000256" key="8">
    <source>
        <dbReference type="ARBA" id="ARBA00023136"/>
    </source>
</evidence>
<feature type="transmembrane region" description="Helical" evidence="9">
    <location>
        <begin position="117"/>
        <end position="135"/>
    </location>
</feature>
<dbReference type="GO" id="GO:0006826">
    <property type="term" value="P:iron ion transport"/>
    <property type="evidence" value="ECO:0007669"/>
    <property type="project" value="UniProtKB-KW"/>
</dbReference>
<dbReference type="InterPro" id="IPR027469">
    <property type="entry name" value="Cation_efflux_TMD_sf"/>
</dbReference>
<keyword evidence="3" id="KW-0813">Transport</keyword>
<evidence type="ECO:0000256" key="4">
    <source>
        <dbReference type="ARBA" id="ARBA00022496"/>
    </source>
</evidence>
<evidence type="ECO:0000313" key="13">
    <source>
        <dbReference type="Proteomes" id="UP000288212"/>
    </source>
</evidence>
<evidence type="ECO:0000256" key="1">
    <source>
        <dbReference type="ARBA" id="ARBA00004141"/>
    </source>
</evidence>
<dbReference type="EMBL" id="PIPI01000001">
    <property type="protein sequence ID" value="RUO21783.1"/>
    <property type="molecule type" value="Genomic_DNA"/>
</dbReference>
<evidence type="ECO:0000259" key="11">
    <source>
        <dbReference type="Pfam" id="PF16916"/>
    </source>
</evidence>
<keyword evidence="6" id="KW-0406">Ion transport</keyword>
<comment type="similarity">
    <text evidence="2">Belongs to the cation diffusion facilitator (CDF) transporter (TC 2.A.4) family. FieF subfamily.</text>
</comment>
<dbReference type="SUPFAM" id="SSF160240">
    <property type="entry name" value="Cation efflux protein cytoplasmic domain-like"/>
    <property type="match status" value="1"/>
</dbReference>
<feature type="transmembrane region" description="Helical" evidence="9">
    <location>
        <begin position="156"/>
        <end position="175"/>
    </location>
</feature>
<keyword evidence="5 9" id="KW-0812">Transmembrane</keyword>
<dbReference type="InterPro" id="IPR036837">
    <property type="entry name" value="Cation_efflux_CTD_sf"/>
</dbReference>
<keyword evidence="13" id="KW-1185">Reference proteome</keyword>
<comment type="caution">
    <text evidence="12">The sequence shown here is derived from an EMBL/GenBank/DDBJ whole genome shotgun (WGS) entry which is preliminary data.</text>
</comment>
<dbReference type="InterPro" id="IPR002524">
    <property type="entry name" value="Cation_efflux"/>
</dbReference>
<evidence type="ECO:0000256" key="2">
    <source>
        <dbReference type="ARBA" id="ARBA00010212"/>
    </source>
</evidence>
<keyword evidence="6" id="KW-0864">Zinc transport</keyword>
<keyword evidence="7 9" id="KW-1133">Transmembrane helix</keyword>
<reference evidence="12 13" key="1">
    <citation type="journal article" date="2011" name="Front. Microbiol.">
        <title>Genomic signatures of strain selection and enhancement in Bacillus atrophaeus var. globigii, a historical biowarfare simulant.</title>
        <authorList>
            <person name="Gibbons H.S."/>
            <person name="Broomall S.M."/>
            <person name="McNew L.A."/>
            <person name="Daligault H."/>
            <person name="Chapman C."/>
            <person name="Bruce D."/>
            <person name="Karavis M."/>
            <person name="Krepps M."/>
            <person name="McGregor P.A."/>
            <person name="Hong C."/>
            <person name="Park K.H."/>
            <person name="Akmal A."/>
            <person name="Feldman A."/>
            <person name="Lin J.S."/>
            <person name="Chang W.E."/>
            <person name="Higgs B.W."/>
            <person name="Demirev P."/>
            <person name="Lindquist J."/>
            <person name="Liem A."/>
            <person name="Fochler E."/>
            <person name="Read T.D."/>
            <person name="Tapia R."/>
            <person name="Johnson S."/>
            <person name="Bishop-Lilly K.A."/>
            <person name="Detter C."/>
            <person name="Han C."/>
            <person name="Sozhamannan S."/>
            <person name="Rosenzweig C.N."/>
            <person name="Skowronski E.W."/>
        </authorList>
    </citation>
    <scope>NUCLEOTIDE SEQUENCE [LARGE SCALE GENOMIC DNA]</scope>
    <source>
        <strain evidence="12 13">AK5</strain>
    </source>
</reference>
<dbReference type="RefSeq" id="WP_126790932.1">
    <property type="nucleotide sequence ID" value="NZ_PIPI01000001.1"/>
</dbReference>
<evidence type="ECO:0000256" key="6">
    <source>
        <dbReference type="ARBA" id="ARBA00022906"/>
    </source>
</evidence>
<dbReference type="InterPro" id="IPR027470">
    <property type="entry name" value="Cation_efflux_CTD"/>
</dbReference>
<dbReference type="OrthoDB" id="9806522at2"/>
<keyword evidence="4" id="KW-0410">Iron transport</keyword>
<organism evidence="12 13">
    <name type="scientific">Aliidiomarina haloalkalitolerans</name>
    <dbReference type="NCBI Taxonomy" id="859059"/>
    <lineage>
        <taxon>Bacteria</taxon>
        <taxon>Pseudomonadati</taxon>
        <taxon>Pseudomonadota</taxon>
        <taxon>Gammaproteobacteria</taxon>
        <taxon>Alteromonadales</taxon>
        <taxon>Idiomarinaceae</taxon>
        <taxon>Aliidiomarina</taxon>
    </lineage>
</organism>
<evidence type="ECO:0000256" key="3">
    <source>
        <dbReference type="ARBA" id="ARBA00022448"/>
    </source>
</evidence>
<evidence type="ECO:0000256" key="5">
    <source>
        <dbReference type="ARBA" id="ARBA00022692"/>
    </source>
</evidence>
<dbReference type="SUPFAM" id="SSF161111">
    <property type="entry name" value="Cation efflux protein transmembrane domain-like"/>
    <property type="match status" value="1"/>
</dbReference>
<evidence type="ECO:0000256" key="7">
    <source>
        <dbReference type="ARBA" id="ARBA00022989"/>
    </source>
</evidence>
<proteinExistence type="inferred from homology"/>
<name>A0A432VYP9_9GAMM</name>
<keyword evidence="8 9" id="KW-0472">Membrane</keyword>
<evidence type="ECO:0000313" key="12">
    <source>
        <dbReference type="EMBL" id="RUO21783.1"/>
    </source>
</evidence>
<dbReference type="PANTHER" id="PTHR43840:SF15">
    <property type="entry name" value="MITOCHONDRIAL METAL TRANSPORTER 1-RELATED"/>
    <property type="match status" value="1"/>
</dbReference>
<keyword evidence="6" id="KW-0862">Zinc</keyword>
<dbReference type="InterPro" id="IPR058533">
    <property type="entry name" value="Cation_efflux_TM"/>
</dbReference>